<accession>A0AAN9AWS0</accession>
<reference evidence="1 2" key="1">
    <citation type="submission" date="2024-02" db="EMBL/GenBank/DDBJ databases">
        <title>Chromosome-scale genome assembly of the rough periwinkle Littorina saxatilis.</title>
        <authorList>
            <person name="De Jode A."/>
            <person name="Faria R."/>
            <person name="Formenti G."/>
            <person name="Sims Y."/>
            <person name="Smith T.P."/>
            <person name="Tracey A."/>
            <person name="Wood J.M.D."/>
            <person name="Zagrodzka Z.B."/>
            <person name="Johannesson K."/>
            <person name="Butlin R.K."/>
            <person name="Leder E.H."/>
        </authorList>
    </citation>
    <scope>NUCLEOTIDE SEQUENCE [LARGE SCALE GENOMIC DNA]</scope>
    <source>
        <strain evidence="1">Snail1</strain>
        <tissue evidence="1">Muscle</tissue>
    </source>
</reference>
<dbReference type="Gene3D" id="3.40.50.450">
    <property type="match status" value="2"/>
</dbReference>
<evidence type="ECO:0000313" key="1">
    <source>
        <dbReference type="EMBL" id="KAK7094467.1"/>
    </source>
</evidence>
<sequence>MADDNQNEESNIFGSFTRRLWAVFKNYANHGRLQMSNLRSAFNDLDLFPSHSQIQEMVHCAVEYGSPCQAGHVTFGEFCVLVDELLHKYNVPYLPPLPRAILPSKTSGQGTVGRRKRKDSSLNFQVFLGGSCGSSNAPSRWRQQDVIPHLKENSITFYNPQVNAWRPELIELEDRAKQVADLLLFVIENSTRAVVSLCEISYLVGCGRQIIVLFTDLQGEVTCVDGECLCDREREDLNRGRRVLIDLIERNGIPVFCDMSKALSCSVLHLNQGVRVQDLTLKQGAQPVKYGHCLVGEALLKLRETFNSITCDSQGKITKDDLRLGYRCLSGQELSAAWLQQQRPRTEAFTFEEFCCIVAEYKQRKPSALSSLCTALMSPFAWMFGKGRQRVSHVSEGGDGFDIYLGGSCGETSWRDEIALPLIKRQGLSYHNPHDTEWYSRLIPMQVAEREKCRLLLYVITSNSRSLAAMIEAAYYIGLGCRLVLCLQMLTPDSIIAGEKLSQAALKDYNRGRAYLGDMASREGVPQFQDIAEAVQCAISQVKDTTT</sequence>
<dbReference type="EMBL" id="JBAMIC010000018">
    <property type="protein sequence ID" value="KAK7094467.1"/>
    <property type="molecule type" value="Genomic_DNA"/>
</dbReference>
<dbReference type="Pfam" id="PF15891">
    <property type="entry name" value="Nuc_deoxyri_tr2"/>
    <property type="match status" value="2"/>
</dbReference>
<organism evidence="1 2">
    <name type="scientific">Littorina saxatilis</name>
    <dbReference type="NCBI Taxonomy" id="31220"/>
    <lineage>
        <taxon>Eukaryota</taxon>
        <taxon>Metazoa</taxon>
        <taxon>Spiralia</taxon>
        <taxon>Lophotrochozoa</taxon>
        <taxon>Mollusca</taxon>
        <taxon>Gastropoda</taxon>
        <taxon>Caenogastropoda</taxon>
        <taxon>Littorinimorpha</taxon>
        <taxon>Littorinoidea</taxon>
        <taxon>Littorinidae</taxon>
        <taxon>Littorina</taxon>
    </lineage>
</organism>
<dbReference type="AlphaFoldDB" id="A0AAN9AWS0"/>
<dbReference type="SUPFAM" id="SSF47473">
    <property type="entry name" value="EF-hand"/>
    <property type="match status" value="1"/>
</dbReference>
<dbReference type="InterPro" id="IPR039470">
    <property type="entry name" value="Nuc_deoxyri_tr2"/>
</dbReference>
<keyword evidence="2" id="KW-1185">Reference proteome</keyword>
<dbReference type="PANTHER" id="PTHR36300">
    <property type="entry name" value="RAW, ISOFORM A"/>
    <property type="match status" value="1"/>
</dbReference>
<dbReference type="PANTHER" id="PTHR36300:SF1">
    <property type="entry name" value="RAW, ISOFORM A"/>
    <property type="match status" value="1"/>
</dbReference>
<dbReference type="InterPro" id="IPR011992">
    <property type="entry name" value="EF-hand-dom_pair"/>
</dbReference>
<protein>
    <submittedName>
        <fullName evidence="1">Uncharacterized protein</fullName>
    </submittedName>
</protein>
<name>A0AAN9AWS0_9CAEN</name>
<proteinExistence type="predicted"/>
<gene>
    <name evidence="1" type="ORF">V1264_006024</name>
</gene>
<evidence type="ECO:0000313" key="2">
    <source>
        <dbReference type="Proteomes" id="UP001374579"/>
    </source>
</evidence>
<comment type="caution">
    <text evidence="1">The sequence shown here is derived from an EMBL/GenBank/DDBJ whole genome shotgun (WGS) entry which is preliminary data.</text>
</comment>
<dbReference type="GO" id="GO:0005886">
    <property type="term" value="C:plasma membrane"/>
    <property type="evidence" value="ECO:0007669"/>
    <property type="project" value="TreeGrafter"/>
</dbReference>
<dbReference type="Proteomes" id="UP001374579">
    <property type="component" value="Unassembled WGS sequence"/>
</dbReference>